<evidence type="ECO:0000259" key="3">
    <source>
        <dbReference type="SMART" id="SM01360"/>
    </source>
</evidence>
<dbReference type="Pfam" id="PF17973">
    <property type="entry name" value="bMG10"/>
    <property type="match status" value="1"/>
</dbReference>
<gene>
    <name evidence="4" type="ORF">DWW24_17355</name>
</gene>
<dbReference type="Gene3D" id="2.60.40.1930">
    <property type="match status" value="1"/>
</dbReference>
<feature type="signal peptide" evidence="2">
    <location>
        <begin position="1"/>
        <end position="22"/>
    </location>
</feature>
<accession>A0A412W6C6</accession>
<dbReference type="GO" id="GO:0004866">
    <property type="term" value="F:endopeptidase inhibitor activity"/>
    <property type="evidence" value="ECO:0007669"/>
    <property type="project" value="InterPro"/>
</dbReference>
<dbReference type="InterPro" id="IPR008930">
    <property type="entry name" value="Terpenoid_cyclase/PrenylTrfase"/>
</dbReference>
<dbReference type="SUPFAM" id="SSF48239">
    <property type="entry name" value="Terpenoid cyclases/Protein prenyltransferases"/>
    <property type="match status" value="1"/>
</dbReference>
<dbReference type="Proteomes" id="UP000283426">
    <property type="component" value="Unassembled WGS sequence"/>
</dbReference>
<reference evidence="4 5" key="1">
    <citation type="submission" date="2018-08" db="EMBL/GenBank/DDBJ databases">
        <title>A genome reference for cultivated species of the human gut microbiota.</title>
        <authorList>
            <person name="Zou Y."/>
            <person name="Xue W."/>
            <person name="Luo G."/>
        </authorList>
    </citation>
    <scope>NUCLEOTIDE SEQUENCE [LARGE SCALE GENOMIC DNA]</scope>
    <source>
        <strain evidence="4 5">AF14-6AC</strain>
    </source>
</reference>
<dbReference type="SMART" id="SM01360">
    <property type="entry name" value="A2M"/>
    <property type="match status" value="1"/>
</dbReference>
<dbReference type="Gene3D" id="2.20.130.20">
    <property type="match status" value="1"/>
</dbReference>
<comment type="similarity">
    <text evidence="1">Belongs to the protease inhibitor I39 (alpha-2-macroglobulin) family. Bacterial alpha-2-macroglobulin subfamily.</text>
</comment>
<name>A0A412W6C6_9BACT</name>
<dbReference type="InterPro" id="IPR051802">
    <property type="entry name" value="YfhM-like"/>
</dbReference>
<dbReference type="RefSeq" id="WP_118108478.1">
    <property type="nucleotide sequence ID" value="NZ_QRYW01000045.1"/>
</dbReference>
<feature type="domain" description="Alpha-2-macroglobulin" evidence="3">
    <location>
        <begin position="1151"/>
        <end position="1241"/>
    </location>
</feature>
<dbReference type="InterPro" id="IPR013783">
    <property type="entry name" value="Ig-like_fold"/>
</dbReference>
<evidence type="ECO:0000256" key="1">
    <source>
        <dbReference type="ARBA" id="ARBA00010556"/>
    </source>
</evidence>
<keyword evidence="2" id="KW-0732">Signal</keyword>
<organism evidence="4 5">
    <name type="scientific">Odoribacter splanchnicus</name>
    <dbReference type="NCBI Taxonomy" id="28118"/>
    <lineage>
        <taxon>Bacteria</taxon>
        <taxon>Pseudomonadati</taxon>
        <taxon>Bacteroidota</taxon>
        <taxon>Bacteroidia</taxon>
        <taxon>Bacteroidales</taxon>
        <taxon>Odoribacteraceae</taxon>
        <taxon>Odoribacter</taxon>
    </lineage>
</organism>
<dbReference type="Pfam" id="PF01835">
    <property type="entry name" value="MG2"/>
    <property type="match status" value="1"/>
</dbReference>
<protein>
    <recommendedName>
        <fullName evidence="3">Alpha-2-macroglobulin domain-containing protein</fullName>
    </recommendedName>
</protein>
<evidence type="ECO:0000313" key="4">
    <source>
        <dbReference type="EMBL" id="RGV19842.1"/>
    </source>
</evidence>
<dbReference type="Gene3D" id="2.60.40.10">
    <property type="entry name" value="Immunoglobulins"/>
    <property type="match status" value="1"/>
</dbReference>
<dbReference type="InterPro" id="IPR041246">
    <property type="entry name" value="Bact_MG10"/>
</dbReference>
<evidence type="ECO:0000256" key="2">
    <source>
        <dbReference type="SAM" id="SignalP"/>
    </source>
</evidence>
<dbReference type="PANTHER" id="PTHR40094">
    <property type="entry name" value="ALPHA-2-MACROGLOBULIN HOMOLOG"/>
    <property type="match status" value="1"/>
</dbReference>
<proteinExistence type="inferred from homology"/>
<dbReference type="InterPro" id="IPR002890">
    <property type="entry name" value="MG2"/>
</dbReference>
<dbReference type="EMBL" id="QRYW01000045">
    <property type="protein sequence ID" value="RGV19842.1"/>
    <property type="molecule type" value="Genomic_DNA"/>
</dbReference>
<comment type="caution">
    <text evidence="4">The sequence shown here is derived from an EMBL/GenBank/DDBJ whole genome shotgun (WGS) entry which is preliminary data.</text>
</comment>
<dbReference type="PANTHER" id="PTHR40094:SF1">
    <property type="entry name" value="UBIQUITIN DOMAIN-CONTAINING PROTEIN"/>
    <property type="match status" value="1"/>
</dbReference>
<feature type="chain" id="PRO_5019477937" description="Alpha-2-macroglobulin domain-containing protein" evidence="2">
    <location>
        <begin position="23"/>
        <end position="1896"/>
    </location>
</feature>
<evidence type="ECO:0000313" key="5">
    <source>
        <dbReference type="Proteomes" id="UP000283426"/>
    </source>
</evidence>
<sequence>MRLSKLLIGILLFIGSATYAQHSPQDTLTAYYYRYPQQAIKDAEALYRQAIKNNDTPLLIKSLILKTTFTLAIDHEDYPAILSEVEKYLSQETDSAGIAVINSYCAQLYAEYYNNNSYLINQRTPVTDYIPEDIASWSSNIFAEKIKKCVAASLLPARKLQETPLSAYKAILTSLTPADSLRPTLYDFLCYRAINILLQTNTPGFAEPSSDSPLLFAPADEFIATPIPAELKGRSATILQIWQELLRFRKKQANLPAFLATDLDRLEYAKKLSSEDRDSLYLKALQELTQKYIGSPFVIEVMAKEANEYVQALSFFTFGQSADPQQLIKEKEKIINFCEKGIHLYPKYTRINLLRSIVSEMKAPKLSLQLPEVIYPEEKVALKLTSQNLDNATLQIYRIDLTTEAYEQLKNQDKNKVQRKVYEKRFTLTPSLIEQDTTIHIPLPEAGLYQISLNTTETKHSVSQTVIATRLFSNSQNSKNQQIYSVYDSKSGKPIPKAKILLYKPNYPGYTLLDTVFTNSRGLAFSSQNLSKQNLAYQVINPENPNGPINPIYRWYTSPTSQNHTTLITDRRIYRPGQTVYYKGIGWKATLDTLYALEGQKYKISFKDANDKEIAQQEVTSNRYGSFTGSFVIPARILNGYFTLYTEKGQTTIEVADYKRPEFEITFHKPTRTYFVGDIVRLEGQVGSFSGVKMANTEINYAISVSSPIFYFPHRDTTIHGITRSNAEGNFEITFKAQDIPSYPSFRNSYLYEIKVKVTDTKGETEEAGTSIPIYSGKATPALQIPEQVNKQQRTAFHISLEEIGNDSSAYPVKYTIQKLVSPKQLQTNLEIKDTIVEKNILEGHLAVFRKDSIFPDLTQQTSGIYLFTVECKQIKTNRVFFLYSPLDQKPPFPTYEWIVREKTTCRPGETARILFGTSVKEAYVRYDIYTSDKLIKRSYPVLSDEVLSIDIPFLKEYGKQIWLYISYVKDKKFFSEIIPIQKTEPDRKLTVETKVFRDHLTPGQSESWKFRVVDAAGKPVTAELLAMMYDASLDKIAPYYFNFQPTHLNPGEPYSWGAPFHYNLENRIILWSNIFKRPSYPVTPLSFSELQTYVSSHSHYRFSTKALGNTYMTGSAKLVASDFAEAALDEAGSSGMPTPEINYRENFQETAFFYPQLQTDPEGYVDISFTIPDATTQWKFTALATTPALLFGQLSETIVTSKPLMVRPNLPRFLRTGDQTELQVTVSNLSDTLQQGKVNFEFFDPANQKVFMQQNQTFRTHPQGSQTLTFQFTVPADIDLLGFRVSAQSGHFSDGEQHLLPVLPTETLITQTLPIYTNQTGKHTFTLKQPNTTITPYRLTFELTENPIWYAVLAIPSIQQPQNENITDLSGAYYVNSITQRIIHANPHIAGVIRSWHLSADDPTLLSKLEQNQELKSILLEASPWVMQAQSETECIQSLVQLFDQNRLDYQQKSILQKLAALQNPTGGWSWFKGMYPSRFMTANVLAIMARANLTGQRAFNEQEKEMQIKALRYLDNEIRKDFETTPQRIGYEQILYLYVRSLYRDIPLGDALKAHKYFIALAQKQWSDFTLYEKALTAVTLNRYGFKQEAQNILKSLRQYAVTNNEQGMYWPNNRRQIYRNSAIQTHVALMEAFYELEGNTPETELMKQWLLRQKQTQNWGNVPSTVDALYALLLTGKDQLNQSEKITVELGKQTLPVSTTANPLGYLKYTYTASEIQPDMLNADITKTTDSPSWGGLYLQYFEKFDQVQQQKGILSVTKKLFIEKIGSDGKQELLPLGKEKLKTGDKVITRLTLSLKQDMDFLYLKDFRAACFEPIGQLSGNQWKFGTVYYEESKDAVTNFFFNSLAKGTYVLEYPVWVNQAGTYQDGIATFQSMYAPEYTAYSEAGKITVTK</sequence>
<dbReference type="Gene3D" id="1.50.10.20">
    <property type="match status" value="1"/>
</dbReference>
<dbReference type="Pfam" id="PF00207">
    <property type="entry name" value="A2M"/>
    <property type="match status" value="1"/>
</dbReference>
<dbReference type="InterPro" id="IPR001599">
    <property type="entry name" value="Macroglobln_a2"/>
</dbReference>